<dbReference type="CDD" id="cd07043">
    <property type="entry name" value="STAS_anti-anti-sigma_factors"/>
    <property type="match status" value="1"/>
</dbReference>
<gene>
    <name evidence="2" type="ORF">C6N40_07700</name>
</gene>
<reference evidence="2 3" key="1">
    <citation type="submission" date="2018-03" db="EMBL/GenBank/DDBJ databases">
        <title>Arenimonas caeni sp. nov., isolated from activated sludge.</title>
        <authorList>
            <person name="Liu H."/>
        </authorList>
    </citation>
    <scope>NUCLEOTIDE SEQUENCE [LARGE SCALE GENOMIC DNA]</scope>
    <source>
        <strain evidence="3">z29</strain>
    </source>
</reference>
<comment type="caution">
    <text evidence="2">The sequence shown here is derived from an EMBL/GenBank/DDBJ whole genome shotgun (WGS) entry which is preliminary data.</text>
</comment>
<dbReference type="RefSeq" id="WP_106990436.1">
    <property type="nucleotide sequence ID" value="NZ_KZ679089.1"/>
</dbReference>
<dbReference type="Gene3D" id="3.30.750.24">
    <property type="entry name" value="STAS domain"/>
    <property type="match status" value="1"/>
</dbReference>
<dbReference type="OrthoDB" id="9808221at2"/>
<dbReference type="PANTHER" id="PTHR33495">
    <property type="entry name" value="ANTI-SIGMA FACTOR ANTAGONIST TM_1081-RELATED-RELATED"/>
    <property type="match status" value="1"/>
</dbReference>
<dbReference type="InterPro" id="IPR002645">
    <property type="entry name" value="STAS_dom"/>
</dbReference>
<dbReference type="InterPro" id="IPR036513">
    <property type="entry name" value="STAS_dom_sf"/>
</dbReference>
<feature type="domain" description="STAS" evidence="1">
    <location>
        <begin position="17"/>
        <end position="113"/>
    </location>
</feature>
<dbReference type="PANTHER" id="PTHR33495:SF2">
    <property type="entry name" value="ANTI-SIGMA FACTOR ANTAGONIST TM_1081-RELATED"/>
    <property type="match status" value="1"/>
</dbReference>
<evidence type="ECO:0000259" key="1">
    <source>
        <dbReference type="PROSITE" id="PS50801"/>
    </source>
</evidence>
<evidence type="ECO:0000313" key="2">
    <source>
        <dbReference type="EMBL" id="PRH82393.1"/>
    </source>
</evidence>
<dbReference type="Pfam" id="PF01740">
    <property type="entry name" value="STAS"/>
    <property type="match status" value="1"/>
</dbReference>
<sequence length="152" mass="16369">MSLSVQIEPAANGSQRVAIAGRLDTHTYQELDRLLAPVLETMNKSLVLDLAGLEYISSADVRSIFKARKALAARGGKVLVVNPQPQIQKVFDVVKAVPMNEIFASVAEADAYLDAMQRKVLEGDDEYARSGTGAFKARAGRASVTKQARPAP</sequence>
<dbReference type="SUPFAM" id="SSF52091">
    <property type="entry name" value="SpoIIaa-like"/>
    <property type="match status" value="1"/>
</dbReference>
<organism evidence="2 3">
    <name type="scientific">Arenimonas caeni</name>
    <dbReference type="NCBI Taxonomy" id="2058085"/>
    <lineage>
        <taxon>Bacteria</taxon>
        <taxon>Pseudomonadati</taxon>
        <taxon>Pseudomonadota</taxon>
        <taxon>Gammaproteobacteria</taxon>
        <taxon>Lysobacterales</taxon>
        <taxon>Lysobacteraceae</taxon>
        <taxon>Arenimonas</taxon>
    </lineage>
</organism>
<accession>A0A2P6M8S9</accession>
<protein>
    <submittedName>
        <fullName evidence="2">Anti-sigma factor antagonist</fullName>
    </submittedName>
</protein>
<proteinExistence type="predicted"/>
<dbReference type="PROSITE" id="PS50801">
    <property type="entry name" value="STAS"/>
    <property type="match status" value="1"/>
</dbReference>
<dbReference type="GO" id="GO:0043856">
    <property type="term" value="F:anti-sigma factor antagonist activity"/>
    <property type="evidence" value="ECO:0007669"/>
    <property type="project" value="TreeGrafter"/>
</dbReference>
<dbReference type="EMBL" id="PVLF01000010">
    <property type="protein sequence ID" value="PRH82393.1"/>
    <property type="molecule type" value="Genomic_DNA"/>
</dbReference>
<evidence type="ECO:0000313" key="3">
    <source>
        <dbReference type="Proteomes" id="UP000241736"/>
    </source>
</evidence>
<dbReference type="AlphaFoldDB" id="A0A2P6M8S9"/>
<dbReference type="Proteomes" id="UP000241736">
    <property type="component" value="Unassembled WGS sequence"/>
</dbReference>
<name>A0A2P6M8S9_9GAMM</name>
<keyword evidence="3" id="KW-1185">Reference proteome</keyword>